<dbReference type="Proteomes" id="UP000325307">
    <property type="component" value="Unassembled WGS sequence"/>
</dbReference>
<dbReference type="AlphaFoldDB" id="A0A5A7NVH4"/>
<dbReference type="OrthoDB" id="3267160at2"/>
<evidence type="ECO:0000313" key="1">
    <source>
        <dbReference type="EMBL" id="GER24177.1"/>
    </source>
</evidence>
<accession>A0A5A7NVH4</accession>
<evidence type="ECO:0000313" key="2">
    <source>
        <dbReference type="Proteomes" id="UP000325307"/>
    </source>
</evidence>
<sequence>MNEVGISLVALAAALLLVLAVLAAMGVRRMSLRRALGTFDASISSADKRWTMGVCRYADHELEFLRLFTLSPLPARRFLRSSLEMRGWRAPEENEIRRVPPGSVVVTLGYRDETILLAMDYGAYTGLSSWLEAGPVAGIGIWR</sequence>
<dbReference type="InterPro" id="IPR019675">
    <property type="entry name" value="DUF2550"/>
</dbReference>
<proteinExistence type="predicted"/>
<name>A0A5A7NVH4_9MICC</name>
<protein>
    <recommendedName>
        <fullName evidence="3">DUF2550 family protein</fullName>
    </recommendedName>
</protein>
<reference evidence="1 2" key="1">
    <citation type="submission" date="2019-09" db="EMBL/GenBank/DDBJ databases">
        <title>Arthrobacter zafarii sp. nov., a moderately thermotolerant and halotolerant actinobacterium isolated from Cholistan desert soil of Pakistan.</title>
        <authorList>
            <person name="Amin A."/>
            <person name="Ahmed I."/>
            <person name="Khalid N."/>
            <person name="Schumann P."/>
            <person name="Busse H.J."/>
            <person name="Khan I.U."/>
            <person name="Li S."/>
            <person name="Li W.J."/>
        </authorList>
    </citation>
    <scope>NUCLEOTIDE SEQUENCE [LARGE SCALE GENOMIC DNA]</scope>
    <source>
        <strain evidence="1 2">NCCP-1664</strain>
    </source>
</reference>
<dbReference type="RefSeq" id="WP_149957768.1">
    <property type="nucleotide sequence ID" value="NZ_BKDJ01000017.1"/>
</dbReference>
<keyword evidence="2" id="KW-1185">Reference proteome</keyword>
<organism evidence="1 2">
    <name type="scientific">Zafaria cholistanensis</name>
    <dbReference type="NCBI Taxonomy" id="1682741"/>
    <lineage>
        <taxon>Bacteria</taxon>
        <taxon>Bacillati</taxon>
        <taxon>Actinomycetota</taxon>
        <taxon>Actinomycetes</taxon>
        <taxon>Micrococcales</taxon>
        <taxon>Micrococcaceae</taxon>
        <taxon>Zafaria</taxon>
    </lineage>
</organism>
<gene>
    <name evidence="1" type="ORF">NCCP1664_26720</name>
</gene>
<dbReference type="Pfam" id="PF10739">
    <property type="entry name" value="DUF2550"/>
    <property type="match status" value="1"/>
</dbReference>
<dbReference type="EMBL" id="BKDJ01000017">
    <property type="protein sequence ID" value="GER24177.1"/>
    <property type="molecule type" value="Genomic_DNA"/>
</dbReference>
<evidence type="ECO:0008006" key="3">
    <source>
        <dbReference type="Google" id="ProtNLM"/>
    </source>
</evidence>
<comment type="caution">
    <text evidence="1">The sequence shown here is derived from an EMBL/GenBank/DDBJ whole genome shotgun (WGS) entry which is preliminary data.</text>
</comment>